<organism evidence="1 2">
    <name type="scientific">Pistacia integerrima</name>
    <dbReference type="NCBI Taxonomy" id="434235"/>
    <lineage>
        <taxon>Eukaryota</taxon>
        <taxon>Viridiplantae</taxon>
        <taxon>Streptophyta</taxon>
        <taxon>Embryophyta</taxon>
        <taxon>Tracheophyta</taxon>
        <taxon>Spermatophyta</taxon>
        <taxon>Magnoliopsida</taxon>
        <taxon>eudicotyledons</taxon>
        <taxon>Gunneridae</taxon>
        <taxon>Pentapetalae</taxon>
        <taxon>rosids</taxon>
        <taxon>malvids</taxon>
        <taxon>Sapindales</taxon>
        <taxon>Anacardiaceae</taxon>
        <taxon>Pistacia</taxon>
    </lineage>
</organism>
<accession>A0ACC0X742</accession>
<comment type="caution">
    <text evidence="1">The sequence shown here is derived from an EMBL/GenBank/DDBJ whole genome shotgun (WGS) entry which is preliminary data.</text>
</comment>
<name>A0ACC0X742_9ROSI</name>
<protein>
    <submittedName>
        <fullName evidence="1">Uncharacterized protein</fullName>
    </submittedName>
</protein>
<proteinExistence type="predicted"/>
<keyword evidence="2" id="KW-1185">Reference proteome</keyword>
<evidence type="ECO:0000313" key="2">
    <source>
        <dbReference type="Proteomes" id="UP001163603"/>
    </source>
</evidence>
<sequence>MDSVMYAILLAVCASNSLHEEAESYFNCMKDECHSPNLYHYSLLLNAYSSGGNYEKADELVQEMKSSGKENVKVDFLSEVADILITGNIDHIIKVYVRGGLFDKSRELLAELDTLGCAEDELIVCKPNHFQMPYCLLMDGLAMAGRLDEVFSELREKSVKSDGDVHSIMISAFCRSELFEEVRQLAKDFEAKFDKYDLVLLNTMLCAYCRAVKVPYKLSVVFILFLYVGLKVAFEILTACLQGKELCSSFIFHLSKIRAHSEALFVYNMLRYSKRTMCKALHEKILHILTAGGLLKDAYVVVKDNSGSISRAAVKKTQICIYKVG</sequence>
<dbReference type="EMBL" id="CM047749">
    <property type="protein sequence ID" value="KAJ0011477.1"/>
    <property type="molecule type" value="Genomic_DNA"/>
</dbReference>
<reference evidence="2" key="1">
    <citation type="journal article" date="2023" name="G3 (Bethesda)">
        <title>Genome assembly and association tests identify interacting loci associated with vigor, precocity, and sex in interspecific pistachio rootstocks.</title>
        <authorList>
            <person name="Palmer W."/>
            <person name="Jacygrad E."/>
            <person name="Sagayaradj S."/>
            <person name="Cavanaugh K."/>
            <person name="Han R."/>
            <person name="Bertier L."/>
            <person name="Beede B."/>
            <person name="Kafkas S."/>
            <person name="Golino D."/>
            <person name="Preece J."/>
            <person name="Michelmore R."/>
        </authorList>
    </citation>
    <scope>NUCLEOTIDE SEQUENCE [LARGE SCALE GENOMIC DNA]</scope>
</reference>
<gene>
    <name evidence="1" type="ORF">Pint_33504</name>
</gene>
<dbReference type="Proteomes" id="UP001163603">
    <property type="component" value="Chromosome 14"/>
</dbReference>
<evidence type="ECO:0000313" key="1">
    <source>
        <dbReference type="EMBL" id="KAJ0011477.1"/>
    </source>
</evidence>